<dbReference type="InterPro" id="IPR019637">
    <property type="entry name" value="DUF2501"/>
</dbReference>
<dbReference type="Pfam" id="PF10696">
    <property type="entry name" value="DUF2501"/>
    <property type="match status" value="1"/>
</dbReference>
<feature type="signal peptide" evidence="1">
    <location>
        <begin position="1"/>
        <end position="33"/>
    </location>
</feature>
<accession>F1YUY4</accession>
<dbReference type="EMBL" id="AEUP01000030">
    <property type="protein sequence ID" value="EGE47089.1"/>
    <property type="molecule type" value="Genomic_DNA"/>
</dbReference>
<name>F1YUY4_9PROT</name>
<reference evidence="2 3" key="1">
    <citation type="journal article" date="2011" name="Science">
        <title>Drosophila microbiome modulates host developmental and metabolic homeostasis via insulin signaling.</title>
        <authorList>
            <person name="Shin S.C."/>
            <person name="Kim S.H."/>
            <person name="You H."/>
            <person name="Kim B."/>
            <person name="Kim A.C."/>
            <person name="Lee K.A."/>
            <person name="Yoon J.H."/>
            <person name="Ryu J.H."/>
            <person name="Lee W.J."/>
        </authorList>
    </citation>
    <scope>NUCLEOTIDE SEQUENCE [LARGE SCALE GENOMIC DNA]</scope>
    <source>
        <strain evidence="2 3">DM001</strain>
    </source>
</reference>
<gene>
    <name evidence="2" type="primary">yjjA</name>
    <name evidence="2" type="ORF">APO_1766</name>
</gene>
<protein>
    <recommendedName>
        <fullName evidence="4">DUF2501 domain-containing protein</fullName>
    </recommendedName>
</protein>
<evidence type="ECO:0000256" key="1">
    <source>
        <dbReference type="SAM" id="SignalP"/>
    </source>
</evidence>
<organism evidence="2 3">
    <name type="scientific">Acetobacter pomorum DM001</name>
    <dbReference type="NCBI Taxonomy" id="945681"/>
    <lineage>
        <taxon>Bacteria</taxon>
        <taxon>Pseudomonadati</taxon>
        <taxon>Pseudomonadota</taxon>
        <taxon>Alphaproteobacteria</taxon>
        <taxon>Acetobacterales</taxon>
        <taxon>Acetobacteraceae</taxon>
        <taxon>Acetobacter</taxon>
    </lineage>
</organism>
<dbReference type="AlphaFoldDB" id="F1YUY4"/>
<dbReference type="Proteomes" id="UP000018454">
    <property type="component" value="Unassembled WGS sequence"/>
</dbReference>
<sequence length="158" mass="15991">MIIENWIFSMLNKKTFLMLAMAAGVVAAPAVHAQGFGGGLGSIGKSALSGAESGVESQGASMASSMLPSLSSASTGNLAGILGYCVQNNVLQQGSSTAQSVLGSLTQKPGVTSSSAYEAGQRGLLQTGNNQMFSLANLKGELKTKLCSMVLDKAQSAL</sequence>
<evidence type="ECO:0008006" key="4">
    <source>
        <dbReference type="Google" id="ProtNLM"/>
    </source>
</evidence>
<proteinExistence type="predicted"/>
<comment type="caution">
    <text evidence="2">The sequence shown here is derived from an EMBL/GenBank/DDBJ whole genome shotgun (WGS) entry which is preliminary data.</text>
</comment>
<evidence type="ECO:0000313" key="3">
    <source>
        <dbReference type="Proteomes" id="UP000018454"/>
    </source>
</evidence>
<evidence type="ECO:0000313" key="2">
    <source>
        <dbReference type="EMBL" id="EGE47089.1"/>
    </source>
</evidence>
<feature type="chain" id="PRO_5003273858" description="DUF2501 domain-containing protein" evidence="1">
    <location>
        <begin position="34"/>
        <end position="158"/>
    </location>
</feature>
<keyword evidence="1" id="KW-0732">Signal</keyword>